<dbReference type="AlphaFoldDB" id="A0A074KZ96"/>
<feature type="domain" description="Endonuclease GajA/Old nuclease/RecF-like AAA" evidence="2">
    <location>
        <begin position="1"/>
        <end position="73"/>
    </location>
</feature>
<dbReference type="InterPro" id="IPR041685">
    <property type="entry name" value="AAA_GajA/Old/RecF-like"/>
</dbReference>
<dbReference type="Proteomes" id="UP000027821">
    <property type="component" value="Unassembled WGS sequence"/>
</dbReference>
<reference evidence="3 4" key="1">
    <citation type="submission" date="2014-04" db="EMBL/GenBank/DDBJ databases">
        <title>Characterization and application of a salt tolerant electro-active bacterium.</title>
        <authorList>
            <person name="Yang L."/>
            <person name="Wei S."/>
            <person name="Tay Q.X.M."/>
        </authorList>
    </citation>
    <scope>NUCLEOTIDE SEQUENCE [LARGE SCALE GENOMIC DNA]</scope>
    <source>
        <strain evidence="3 4">LY1</strain>
    </source>
</reference>
<dbReference type="InterPro" id="IPR027417">
    <property type="entry name" value="P-loop_NTPase"/>
</dbReference>
<dbReference type="Pfam" id="PF13175">
    <property type="entry name" value="AAA_15"/>
    <property type="match status" value="2"/>
</dbReference>
<dbReference type="OrthoDB" id="9792800at2"/>
<dbReference type="Gene3D" id="3.40.50.300">
    <property type="entry name" value="P-loop containing nucleotide triphosphate hydrolases"/>
    <property type="match status" value="1"/>
</dbReference>
<evidence type="ECO:0000259" key="1">
    <source>
        <dbReference type="Pfam" id="PF12476"/>
    </source>
</evidence>
<protein>
    <recommendedName>
        <fullName evidence="5">DUF3696 domain-containing protein</fullName>
    </recommendedName>
</protein>
<dbReference type="PIRSF" id="PIRSF034888">
    <property type="entry name" value="P-loop_UCP034888"/>
    <property type="match status" value="1"/>
</dbReference>
<comment type="caution">
    <text evidence="3">The sequence shown here is derived from an EMBL/GenBank/DDBJ whole genome shotgun (WGS) entry which is preliminary data.</text>
</comment>
<dbReference type="SUPFAM" id="SSF52540">
    <property type="entry name" value="P-loop containing nucleoside triphosphate hydrolases"/>
    <property type="match status" value="1"/>
</dbReference>
<dbReference type="RefSeq" id="WP_035076083.1">
    <property type="nucleotide sequence ID" value="NZ_JMIH01000023.1"/>
</dbReference>
<organism evidence="3 4">
    <name type="scientific">Anditalea andensis</name>
    <dbReference type="NCBI Taxonomy" id="1048983"/>
    <lineage>
        <taxon>Bacteria</taxon>
        <taxon>Pseudomonadati</taxon>
        <taxon>Bacteroidota</taxon>
        <taxon>Cytophagia</taxon>
        <taxon>Cytophagales</taxon>
        <taxon>Cytophagaceae</taxon>
        <taxon>Anditalea</taxon>
    </lineage>
</organism>
<proteinExistence type="predicted"/>
<dbReference type="EMBL" id="JMIH01000023">
    <property type="protein sequence ID" value="KEO72948.1"/>
    <property type="molecule type" value="Genomic_DNA"/>
</dbReference>
<name>A0A074KZ96_9BACT</name>
<keyword evidence="4" id="KW-1185">Reference proteome</keyword>
<gene>
    <name evidence="3" type="ORF">EL17_15110</name>
</gene>
<dbReference type="eggNOG" id="COG4938">
    <property type="taxonomic scope" value="Bacteria"/>
</dbReference>
<accession>A0A074KZ96</accession>
<feature type="domain" description="Endonuclease GajA/Old nuclease/RecF-like AAA" evidence="2">
    <location>
        <begin position="194"/>
        <end position="263"/>
    </location>
</feature>
<dbReference type="InterPro" id="IPR051396">
    <property type="entry name" value="Bact_Antivir_Def_Nuclease"/>
</dbReference>
<evidence type="ECO:0000259" key="2">
    <source>
        <dbReference type="Pfam" id="PF13175"/>
    </source>
</evidence>
<dbReference type="PANTHER" id="PTHR43581:SF2">
    <property type="entry name" value="EXCINUCLEASE ATPASE SUBUNIT"/>
    <property type="match status" value="1"/>
</dbReference>
<dbReference type="InterPro" id="IPR014592">
    <property type="entry name" value="P-loop_UCP034888"/>
</dbReference>
<feature type="domain" description="DUF3696" evidence="1">
    <location>
        <begin position="280"/>
        <end position="326"/>
    </location>
</feature>
<dbReference type="STRING" id="1048983.EL17_15110"/>
<sequence>MITSLELTGFKSFVDEFIEFKKLTILTGLNSSGKSSIIQSLLMLEKAAKNEKVYLPGHGSLSELKNNYSSVLGITAKIDNKETISFIDGETLVSSEISFPEIIHISADRFGPETSMPIYVDSFNIGRRGENIFQCIDHYGDHELPSLLLHEDSEGDTFLFNLRAWLGVISPNVSFVSKLEEIADSSFATFNGYRAKNVGFGLSYTLPIIVALFIGSIIKNSIVIIENPEAHLHPRGQVEIARLISLAVRTEANVIIETHSDHIFDGIRIQAKNLNSEFYKDVILYWFELDKNNNTITEESTLDKNGRLDNWPAGLFDQFGINASKLL</sequence>
<evidence type="ECO:0000313" key="4">
    <source>
        <dbReference type="Proteomes" id="UP000027821"/>
    </source>
</evidence>
<evidence type="ECO:0008006" key="5">
    <source>
        <dbReference type="Google" id="ProtNLM"/>
    </source>
</evidence>
<dbReference type="InterPro" id="IPR022532">
    <property type="entry name" value="DUF3696"/>
</dbReference>
<evidence type="ECO:0000313" key="3">
    <source>
        <dbReference type="EMBL" id="KEO72948.1"/>
    </source>
</evidence>
<dbReference type="Pfam" id="PF12476">
    <property type="entry name" value="DUF3696"/>
    <property type="match status" value="1"/>
</dbReference>
<dbReference type="PANTHER" id="PTHR43581">
    <property type="entry name" value="ATP/GTP PHOSPHATASE"/>
    <property type="match status" value="1"/>
</dbReference>